<dbReference type="CAZy" id="GH23">
    <property type="family name" value="Glycoside Hydrolase Family 23"/>
</dbReference>
<dbReference type="STRING" id="452863.Achl_1757"/>
<feature type="domain" description="Transglycosylase SLT" evidence="2">
    <location>
        <begin position="163"/>
        <end position="210"/>
    </location>
</feature>
<dbReference type="PANTHER" id="PTHR30163">
    <property type="entry name" value="MEMBRANE-BOUND LYTIC MUREIN TRANSGLYCOSYLASE B"/>
    <property type="match status" value="1"/>
</dbReference>
<proteinExistence type="predicted"/>
<evidence type="ECO:0000256" key="1">
    <source>
        <dbReference type="SAM" id="SignalP"/>
    </source>
</evidence>
<sequence length="251" mass="25916">MLRFRRYMVLCLFLTCVGTAFSFWVAGQPGAVNTGKLLPPPPLAGVKLEAGHVRMATAVNVTASPDAQWLADAAAQTGIPSRALRAYVAASSSANASSPACGIGWNTLAAIGSVESGHGTHGGGSLDTAGQASGTIVGPSLDGQGFAAIPDTDGGVLDGDSRWDRAVGPMQFIPSTWRLVGRDGNGDGTADPFNIDDAALGAATYLCLHGRDLRSAQGWTQAIYSYNQSDAYIRRVKDKAVTYATVTGALI</sequence>
<accession>B8H7F7</accession>
<protein>
    <submittedName>
        <fullName evidence="3">Membrane-bound lytic murein transglycosylase B-like protein</fullName>
    </submittedName>
</protein>
<dbReference type="eggNOG" id="COG0741">
    <property type="taxonomic scope" value="Bacteria"/>
</dbReference>
<dbReference type="Pfam" id="PF13406">
    <property type="entry name" value="SLT_2"/>
    <property type="match status" value="1"/>
</dbReference>
<name>B8H7F7_PSECP</name>
<evidence type="ECO:0000259" key="2">
    <source>
        <dbReference type="Pfam" id="PF13406"/>
    </source>
</evidence>
<dbReference type="GO" id="GO:0008933">
    <property type="term" value="F:peptidoglycan lytic transglycosylase activity"/>
    <property type="evidence" value="ECO:0007669"/>
    <property type="project" value="TreeGrafter"/>
</dbReference>
<dbReference type="InterPro" id="IPR023346">
    <property type="entry name" value="Lysozyme-like_dom_sf"/>
</dbReference>
<feature type="signal peptide" evidence="1">
    <location>
        <begin position="1"/>
        <end position="22"/>
    </location>
</feature>
<dbReference type="PANTHER" id="PTHR30163:SF8">
    <property type="entry name" value="LYTIC MUREIN TRANSGLYCOSYLASE"/>
    <property type="match status" value="1"/>
</dbReference>
<keyword evidence="1" id="KW-0732">Signal</keyword>
<dbReference type="KEGG" id="ach:Achl_1757"/>
<dbReference type="Gene3D" id="1.10.530.10">
    <property type="match status" value="1"/>
</dbReference>
<dbReference type="InterPro" id="IPR031304">
    <property type="entry name" value="SLT_2"/>
</dbReference>
<keyword evidence="4" id="KW-1185">Reference proteome</keyword>
<gene>
    <name evidence="3" type="ordered locus">Achl_1757</name>
</gene>
<dbReference type="HOGENOM" id="CLU_034941_1_1_11"/>
<evidence type="ECO:0000313" key="3">
    <source>
        <dbReference type="EMBL" id="ACL39737.1"/>
    </source>
</evidence>
<dbReference type="GO" id="GO:0009253">
    <property type="term" value="P:peptidoglycan catabolic process"/>
    <property type="evidence" value="ECO:0007669"/>
    <property type="project" value="TreeGrafter"/>
</dbReference>
<reference evidence="3" key="1">
    <citation type="submission" date="2009-01" db="EMBL/GenBank/DDBJ databases">
        <title>Complete sequence of chromosome of Arthrobacter chlorophenolicus A6.</title>
        <authorList>
            <consortium name="US DOE Joint Genome Institute"/>
            <person name="Lucas S."/>
            <person name="Copeland A."/>
            <person name="Lapidus A."/>
            <person name="Glavina del Rio T."/>
            <person name="Tice H."/>
            <person name="Bruce D."/>
            <person name="Goodwin L."/>
            <person name="Pitluck S."/>
            <person name="Goltsman E."/>
            <person name="Clum A."/>
            <person name="Larimer F."/>
            <person name="Land M."/>
            <person name="Hauser L."/>
            <person name="Kyrpides N."/>
            <person name="Mikhailova N."/>
            <person name="Jansson J."/>
            <person name="Richardson P."/>
        </authorList>
    </citation>
    <scope>NUCLEOTIDE SEQUENCE [LARGE SCALE GENOMIC DNA]</scope>
    <source>
        <strain evidence="3">A6</strain>
    </source>
</reference>
<dbReference type="EMBL" id="CP001341">
    <property type="protein sequence ID" value="ACL39737.1"/>
    <property type="molecule type" value="Genomic_DNA"/>
</dbReference>
<dbReference type="Proteomes" id="UP000002505">
    <property type="component" value="Chromosome"/>
</dbReference>
<evidence type="ECO:0000313" key="4">
    <source>
        <dbReference type="Proteomes" id="UP000002505"/>
    </source>
</evidence>
<feature type="chain" id="PRO_5002870670" evidence="1">
    <location>
        <begin position="23"/>
        <end position="251"/>
    </location>
</feature>
<dbReference type="InterPro" id="IPR043426">
    <property type="entry name" value="MltB-like"/>
</dbReference>
<dbReference type="SUPFAM" id="SSF53955">
    <property type="entry name" value="Lysozyme-like"/>
    <property type="match status" value="1"/>
</dbReference>
<organism evidence="3 4">
    <name type="scientific">Pseudarthrobacter chlorophenolicus (strain ATCC 700700 / DSM 12829 / CIP 107037 / JCM 12360 / KCTC 9906 / NCIMB 13794 / A6)</name>
    <name type="common">Arthrobacter chlorophenolicus</name>
    <dbReference type="NCBI Taxonomy" id="452863"/>
    <lineage>
        <taxon>Bacteria</taxon>
        <taxon>Bacillati</taxon>
        <taxon>Actinomycetota</taxon>
        <taxon>Actinomycetes</taxon>
        <taxon>Micrococcales</taxon>
        <taxon>Micrococcaceae</taxon>
        <taxon>Pseudarthrobacter</taxon>
    </lineage>
</organism>
<dbReference type="CDD" id="cd13399">
    <property type="entry name" value="Slt35-like"/>
    <property type="match status" value="1"/>
</dbReference>
<dbReference type="AlphaFoldDB" id="B8H7F7"/>